<proteinExistence type="inferred from homology"/>
<evidence type="ECO:0000256" key="3">
    <source>
        <dbReference type="SAM" id="SignalP"/>
    </source>
</evidence>
<dbReference type="PANTHER" id="PTHR30483:SF6">
    <property type="entry name" value="PERIPLASMIC BINDING PROTEIN OF ABC TRANSPORTER FOR NATURAL AMINO ACIDS"/>
    <property type="match status" value="1"/>
</dbReference>
<dbReference type="InterPro" id="IPR028081">
    <property type="entry name" value="Leu-bd"/>
</dbReference>
<gene>
    <name evidence="5" type="ORF">FM105_07885</name>
</gene>
<evidence type="ECO:0000256" key="1">
    <source>
        <dbReference type="ARBA" id="ARBA00010062"/>
    </source>
</evidence>
<reference evidence="6" key="1">
    <citation type="submission" date="2017-02" db="EMBL/GenBank/DDBJ databases">
        <authorList>
            <person name="Dridi B."/>
        </authorList>
    </citation>
    <scope>NUCLEOTIDE SEQUENCE [LARGE SCALE GENOMIC DNA]</scope>
    <source>
        <strain evidence="6">B Co 03.10</strain>
    </source>
</reference>
<evidence type="ECO:0000259" key="4">
    <source>
        <dbReference type="Pfam" id="PF13458"/>
    </source>
</evidence>
<keyword evidence="2 3" id="KW-0732">Signal</keyword>
<accession>A0A1X6XF40</accession>
<sequence length="403" mass="42580">MGASTTTRTLRTLAAAVCGGTLVALAACGGGTASSGEGGTIVIGYSGPLSGGAAAYGENIQVGMQMAVDDLNELGVTVDGGEYTVELNSLDDMYQPNTAATNAQRLAEQDDAAVIFVPHSGGIQAAQELNSGRSEFLLGAYSSDPAILETDNPLTMMVPPSFKSYSAPFVEKLKTDGVEKLGLLGTASEYGQSWTSLVSEEWESQDGEVLTDNSIDYSTVSDFAGPVSRTLSEEPDVIFLGGPSQPTALIIEEARGQGYEGSFLIMDQAKFEEMELFTDPENLNDSIGVVPVREYEDPGTEAFVSAFDELVDGARPATSEVSLHYQSVALSVKAMEVAGTIDDPQAIRDAIGDAAGQVDEQFHVSGFPTEVTDAGHLRNEDFQAAYRNSDGEYEFLPIEHAED</sequence>
<keyword evidence="6" id="KW-1185">Reference proteome</keyword>
<name>A0A1X6XF40_9MICO</name>
<feature type="signal peptide" evidence="3">
    <location>
        <begin position="1"/>
        <end position="26"/>
    </location>
</feature>
<dbReference type="Proteomes" id="UP000196581">
    <property type="component" value="Unassembled WGS sequence"/>
</dbReference>
<dbReference type="Pfam" id="PF13458">
    <property type="entry name" value="Peripla_BP_6"/>
    <property type="match status" value="1"/>
</dbReference>
<protein>
    <submittedName>
        <fullName evidence="5">Branched-chain amino acid ABC transporter, amino acid-binding protein (TC 3.A.1.4.1)</fullName>
    </submittedName>
</protein>
<dbReference type="AlphaFoldDB" id="A0A1X6XF40"/>
<evidence type="ECO:0000256" key="2">
    <source>
        <dbReference type="ARBA" id="ARBA00022729"/>
    </source>
</evidence>
<feature type="chain" id="PRO_5039185829" evidence="3">
    <location>
        <begin position="27"/>
        <end position="403"/>
    </location>
</feature>
<feature type="domain" description="Leucine-binding protein" evidence="4">
    <location>
        <begin position="40"/>
        <end position="351"/>
    </location>
</feature>
<dbReference type="PANTHER" id="PTHR30483">
    <property type="entry name" value="LEUCINE-SPECIFIC-BINDING PROTEIN"/>
    <property type="match status" value="1"/>
</dbReference>
<dbReference type="InterPro" id="IPR028082">
    <property type="entry name" value="Peripla_BP_I"/>
</dbReference>
<evidence type="ECO:0000313" key="6">
    <source>
        <dbReference type="Proteomes" id="UP000196581"/>
    </source>
</evidence>
<dbReference type="CDD" id="cd06336">
    <property type="entry name" value="PBP1_ABC_ligand_binding-like"/>
    <property type="match status" value="1"/>
</dbReference>
<dbReference type="SUPFAM" id="SSF53822">
    <property type="entry name" value="Periplasmic binding protein-like I"/>
    <property type="match status" value="1"/>
</dbReference>
<dbReference type="Gene3D" id="3.40.50.2300">
    <property type="match status" value="2"/>
</dbReference>
<dbReference type="InterPro" id="IPR051010">
    <property type="entry name" value="BCAA_transport"/>
</dbReference>
<dbReference type="EMBL" id="FWFF01000013">
    <property type="protein sequence ID" value="SLM97882.1"/>
    <property type="molecule type" value="Genomic_DNA"/>
</dbReference>
<evidence type="ECO:0000313" key="5">
    <source>
        <dbReference type="EMBL" id="SLM97882.1"/>
    </source>
</evidence>
<comment type="similarity">
    <text evidence="1">Belongs to the leucine-binding protein family.</text>
</comment>
<dbReference type="RefSeq" id="WP_087006990.1">
    <property type="nucleotide sequence ID" value="NZ_FWFF01000013.1"/>
</dbReference>
<organism evidence="5 6">
    <name type="scientific">Brevibacterium yomogidense</name>
    <dbReference type="NCBI Taxonomy" id="946573"/>
    <lineage>
        <taxon>Bacteria</taxon>
        <taxon>Bacillati</taxon>
        <taxon>Actinomycetota</taxon>
        <taxon>Actinomycetes</taxon>
        <taxon>Micrococcales</taxon>
        <taxon>Brevibacteriaceae</taxon>
        <taxon>Brevibacterium</taxon>
    </lineage>
</organism>